<dbReference type="RefSeq" id="WP_145444863.1">
    <property type="nucleotide sequence ID" value="NZ_CP036280.1"/>
</dbReference>
<dbReference type="Proteomes" id="UP000320386">
    <property type="component" value="Chromosome"/>
</dbReference>
<feature type="domain" description="Glycosyltransferase 2-like" evidence="5">
    <location>
        <begin position="17"/>
        <end position="139"/>
    </location>
</feature>
<dbReference type="InterPro" id="IPR001173">
    <property type="entry name" value="Glyco_trans_2-like"/>
</dbReference>
<evidence type="ECO:0000313" key="7">
    <source>
        <dbReference type="Proteomes" id="UP000320386"/>
    </source>
</evidence>
<dbReference type="CDD" id="cd00761">
    <property type="entry name" value="Glyco_tranf_GTA_type"/>
    <property type="match status" value="1"/>
</dbReference>
<sequence length="352" mass="39822">MSTTPSPNPTPRTHVGVVVIGRNEGLRLERCLNSLKNQGISRLVYVDSGSTDNSVAFARSLDYDVHELDTTRPFTMARGRNAGFDHLTQQHPELQYVQFVDGDCEVESGWIETAIATLDDEPKLAAVAGLRRERHPEASVYNRLADIEWNQPPGLVRAVGGDFMVRREAFEQAGGFNAAMIAGEEAEMFLRIRFHDWLIRRVSRPMTIHDANMTRLAQWWRRTRRTGHAYAESVALHGGPPEYLHLRDVVRILLWALLIPVLLLGSLALAALVHPAWWLAAAALVGLHALVYVRIARAIRDEQRRPQWAYARYVMLGKYPEFLGILTYLINRLRGKATPIIEYHRPPARDAS</sequence>
<dbReference type="Pfam" id="PF00535">
    <property type="entry name" value="Glycos_transf_2"/>
    <property type="match status" value="1"/>
</dbReference>
<keyword evidence="2" id="KW-0328">Glycosyltransferase</keyword>
<proteinExistence type="inferred from homology"/>
<evidence type="ECO:0000256" key="1">
    <source>
        <dbReference type="ARBA" id="ARBA00006739"/>
    </source>
</evidence>
<dbReference type="EMBL" id="CP036280">
    <property type="protein sequence ID" value="QDU70710.1"/>
    <property type="molecule type" value="Genomic_DNA"/>
</dbReference>
<dbReference type="AlphaFoldDB" id="A0A518BUQ1"/>
<protein>
    <submittedName>
        <fullName evidence="6">N-glycosyltransferase</fullName>
    </submittedName>
</protein>
<dbReference type="Gene3D" id="3.90.550.10">
    <property type="entry name" value="Spore Coat Polysaccharide Biosynthesis Protein SpsA, Chain A"/>
    <property type="match status" value="1"/>
</dbReference>
<keyword evidence="3 6" id="KW-0808">Transferase</keyword>
<dbReference type="InterPro" id="IPR029044">
    <property type="entry name" value="Nucleotide-diphossugar_trans"/>
</dbReference>
<dbReference type="PANTHER" id="PTHR43179">
    <property type="entry name" value="RHAMNOSYLTRANSFERASE WBBL"/>
    <property type="match status" value="1"/>
</dbReference>
<evidence type="ECO:0000256" key="2">
    <source>
        <dbReference type="ARBA" id="ARBA00022676"/>
    </source>
</evidence>
<keyword evidence="7" id="KW-1185">Reference proteome</keyword>
<dbReference type="KEGG" id="mcad:Pan265_05410"/>
<feature type="transmembrane region" description="Helical" evidence="4">
    <location>
        <begin position="276"/>
        <end position="295"/>
    </location>
</feature>
<name>A0A518BUQ1_9BACT</name>
<keyword evidence="4" id="KW-0472">Membrane</keyword>
<dbReference type="SUPFAM" id="SSF53448">
    <property type="entry name" value="Nucleotide-diphospho-sugar transferases"/>
    <property type="match status" value="1"/>
</dbReference>
<comment type="similarity">
    <text evidence="1">Belongs to the glycosyltransferase 2 family.</text>
</comment>
<reference evidence="6 7" key="1">
    <citation type="submission" date="2019-02" db="EMBL/GenBank/DDBJ databases">
        <title>Deep-cultivation of Planctomycetes and their phenomic and genomic characterization uncovers novel biology.</title>
        <authorList>
            <person name="Wiegand S."/>
            <person name="Jogler M."/>
            <person name="Boedeker C."/>
            <person name="Pinto D."/>
            <person name="Vollmers J."/>
            <person name="Rivas-Marin E."/>
            <person name="Kohn T."/>
            <person name="Peeters S.H."/>
            <person name="Heuer A."/>
            <person name="Rast P."/>
            <person name="Oberbeckmann S."/>
            <person name="Bunk B."/>
            <person name="Jeske O."/>
            <person name="Meyerdierks A."/>
            <person name="Storesund J.E."/>
            <person name="Kallscheuer N."/>
            <person name="Luecker S."/>
            <person name="Lage O.M."/>
            <person name="Pohl T."/>
            <person name="Merkel B.J."/>
            <person name="Hornburger P."/>
            <person name="Mueller R.-W."/>
            <person name="Bruemmer F."/>
            <person name="Labrenz M."/>
            <person name="Spormann A.M."/>
            <person name="Op den Camp H."/>
            <person name="Overmann J."/>
            <person name="Amann R."/>
            <person name="Jetten M.S.M."/>
            <person name="Mascher T."/>
            <person name="Medema M.H."/>
            <person name="Devos D.P."/>
            <person name="Kaster A.-K."/>
            <person name="Ovreas L."/>
            <person name="Rohde M."/>
            <person name="Galperin M.Y."/>
            <person name="Jogler C."/>
        </authorList>
    </citation>
    <scope>NUCLEOTIDE SEQUENCE [LARGE SCALE GENOMIC DNA]</scope>
    <source>
        <strain evidence="6 7">Pan265</strain>
    </source>
</reference>
<dbReference type="PANTHER" id="PTHR43179:SF12">
    <property type="entry name" value="GALACTOFURANOSYLTRANSFERASE GLFT2"/>
    <property type="match status" value="1"/>
</dbReference>
<feature type="transmembrane region" description="Helical" evidence="4">
    <location>
        <begin position="252"/>
        <end position="270"/>
    </location>
</feature>
<dbReference type="OrthoDB" id="9811884at2"/>
<evidence type="ECO:0000259" key="5">
    <source>
        <dbReference type="Pfam" id="PF00535"/>
    </source>
</evidence>
<evidence type="ECO:0000313" key="6">
    <source>
        <dbReference type="EMBL" id="QDU70710.1"/>
    </source>
</evidence>
<organism evidence="6 7">
    <name type="scientific">Mucisphaera calidilacus</name>
    <dbReference type="NCBI Taxonomy" id="2527982"/>
    <lineage>
        <taxon>Bacteria</taxon>
        <taxon>Pseudomonadati</taxon>
        <taxon>Planctomycetota</taxon>
        <taxon>Phycisphaerae</taxon>
        <taxon>Phycisphaerales</taxon>
        <taxon>Phycisphaeraceae</taxon>
        <taxon>Mucisphaera</taxon>
    </lineage>
</organism>
<dbReference type="GO" id="GO:0016757">
    <property type="term" value="F:glycosyltransferase activity"/>
    <property type="evidence" value="ECO:0007669"/>
    <property type="project" value="UniProtKB-KW"/>
</dbReference>
<evidence type="ECO:0000256" key="4">
    <source>
        <dbReference type="SAM" id="Phobius"/>
    </source>
</evidence>
<keyword evidence="4" id="KW-0812">Transmembrane</keyword>
<accession>A0A518BUQ1</accession>
<keyword evidence="4" id="KW-1133">Transmembrane helix</keyword>
<evidence type="ECO:0000256" key="3">
    <source>
        <dbReference type="ARBA" id="ARBA00022679"/>
    </source>
</evidence>
<gene>
    <name evidence="6" type="ORF">Pan265_05410</name>
</gene>